<feature type="transmembrane region" description="Helical" evidence="2">
    <location>
        <begin position="12"/>
        <end position="35"/>
    </location>
</feature>
<evidence type="ECO:0000256" key="1">
    <source>
        <dbReference type="SAM" id="MobiDB-lite"/>
    </source>
</evidence>
<keyword evidence="4" id="KW-1185">Reference proteome</keyword>
<evidence type="ECO:0000256" key="2">
    <source>
        <dbReference type="SAM" id="Phobius"/>
    </source>
</evidence>
<sequence length="321" mass="33926">MSDERRTDNESAVAQLIAVYLLGSATLLIGAALFASVVAGGRPAAMLGILVALPGIIALIFVAGTVTRHGSPATVDPGPRLWWAVVVALCGAAGLGGGAWVTVVLDMEYGDLVPWILAAGLPYTLVAALFVGRWTRVGALIAIVALTGGAGYLVDQRAEQDKADSDHARVMAMLTVPLDLIWTTDVPGYRRTAPPVTASTSYEPADQGTVKYWREKDVVLTVSHTSVQSTDCGPDPLPAPAAPPNEPPPPQPRPEEITCQTRGDSLRYRRGPAAHEYIRTIGDTVVRAGAGTVVDGALLEQAVRAARPMTLDELEIELFHR</sequence>
<keyword evidence="2" id="KW-0812">Transmembrane</keyword>
<proteinExistence type="predicted"/>
<accession>A0ABV8J6H8</accession>
<feature type="transmembrane region" description="Helical" evidence="2">
    <location>
        <begin position="81"/>
        <end position="105"/>
    </location>
</feature>
<feature type="region of interest" description="Disordered" evidence="1">
    <location>
        <begin position="224"/>
        <end position="257"/>
    </location>
</feature>
<comment type="caution">
    <text evidence="3">The sequence shown here is derived from an EMBL/GenBank/DDBJ whole genome shotgun (WGS) entry which is preliminary data.</text>
</comment>
<evidence type="ECO:0000313" key="4">
    <source>
        <dbReference type="Proteomes" id="UP001595867"/>
    </source>
</evidence>
<gene>
    <name evidence="3" type="ORF">ACFO0C_34855</name>
</gene>
<dbReference type="RefSeq" id="WP_378071027.1">
    <property type="nucleotide sequence ID" value="NZ_JBHSBL010000024.1"/>
</dbReference>
<organism evidence="3 4">
    <name type="scientific">Actinoplanes subglobosus</name>
    <dbReference type="NCBI Taxonomy" id="1547892"/>
    <lineage>
        <taxon>Bacteria</taxon>
        <taxon>Bacillati</taxon>
        <taxon>Actinomycetota</taxon>
        <taxon>Actinomycetes</taxon>
        <taxon>Micromonosporales</taxon>
        <taxon>Micromonosporaceae</taxon>
        <taxon>Actinoplanes</taxon>
    </lineage>
</organism>
<feature type="compositionally biased region" description="Pro residues" evidence="1">
    <location>
        <begin position="235"/>
        <end position="252"/>
    </location>
</feature>
<protein>
    <submittedName>
        <fullName evidence="3">Uncharacterized protein</fullName>
    </submittedName>
</protein>
<dbReference type="Proteomes" id="UP001595867">
    <property type="component" value="Unassembled WGS sequence"/>
</dbReference>
<feature type="transmembrane region" description="Helical" evidence="2">
    <location>
        <begin position="112"/>
        <end position="131"/>
    </location>
</feature>
<reference evidence="4" key="1">
    <citation type="journal article" date="2019" name="Int. J. Syst. Evol. Microbiol.">
        <title>The Global Catalogue of Microorganisms (GCM) 10K type strain sequencing project: providing services to taxonomists for standard genome sequencing and annotation.</title>
        <authorList>
            <consortium name="The Broad Institute Genomics Platform"/>
            <consortium name="The Broad Institute Genome Sequencing Center for Infectious Disease"/>
            <person name="Wu L."/>
            <person name="Ma J."/>
        </authorList>
    </citation>
    <scope>NUCLEOTIDE SEQUENCE [LARGE SCALE GENOMIC DNA]</scope>
    <source>
        <strain evidence="4">TBRC 5832</strain>
    </source>
</reference>
<feature type="transmembrane region" description="Helical" evidence="2">
    <location>
        <begin position="47"/>
        <end position="66"/>
    </location>
</feature>
<keyword evidence="2" id="KW-1133">Transmembrane helix</keyword>
<evidence type="ECO:0000313" key="3">
    <source>
        <dbReference type="EMBL" id="MFC4070138.1"/>
    </source>
</evidence>
<keyword evidence="2" id="KW-0472">Membrane</keyword>
<dbReference type="EMBL" id="JBHSBL010000024">
    <property type="protein sequence ID" value="MFC4070138.1"/>
    <property type="molecule type" value="Genomic_DNA"/>
</dbReference>
<feature type="transmembrane region" description="Helical" evidence="2">
    <location>
        <begin position="137"/>
        <end position="154"/>
    </location>
</feature>
<name>A0ABV8J6H8_9ACTN</name>